<feature type="transmembrane region" description="Helical" evidence="9">
    <location>
        <begin position="325"/>
        <end position="345"/>
    </location>
</feature>
<dbReference type="GO" id="GO:0005886">
    <property type="term" value="C:plasma membrane"/>
    <property type="evidence" value="ECO:0007669"/>
    <property type="project" value="UniProtKB-SubCell"/>
</dbReference>
<dbReference type="Proteomes" id="UP000540128">
    <property type="component" value="Unassembled WGS sequence"/>
</dbReference>
<comment type="subcellular location">
    <subcellularLocation>
        <location evidence="1">Cell membrane</location>
        <topology evidence="1">Multi-pass membrane protein</topology>
    </subcellularLocation>
</comment>
<dbReference type="InterPro" id="IPR018584">
    <property type="entry name" value="GT87"/>
</dbReference>
<evidence type="ECO:0000256" key="1">
    <source>
        <dbReference type="ARBA" id="ARBA00004651"/>
    </source>
</evidence>
<evidence type="ECO:0000256" key="5">
    <source>
        <dbReference type="ARBA" id="ARBA00022989"/>
    </source>
</evidence>
<comment type="similarity">
    <text evidence="7">Belongs to the glycosyltransferase 87 family.</text>
</comment>
<gene>
    <name evidence="10" type="ORF">G6W59_17575</name>
</gene>
<evidence type="ECO:0000256" key="6">
    <source>
        <dbReference type="ARBA" id="ARBA00023136"/>
    </source>
</evidence>
<feature type="transmembrane region" description="Helical" evidence="9">
    <location>
        <begin position="382"/>
        <end position="403"/>
    </location>
</feature>
<feature type="transmembrane region" description="Helical" evidence="9">
    <location>
        <begin position="352"/>
        <end position="370"/>
    </location>
</feature>
<feature type="transmembrane region" description="Helical" evidence="9">
    <location>
        <begin position="301"/>
        <end position="319"/>
    </location>
</feature>
<feature type="transmembrane region" description="Helical" evidence="9">
    <location>
        <begin position="269"/>
        <end position="294"/>
    </location>
</feature>
<keyword evidence="5 9" id="KW-1133">Transmembrane helix</keyword>
<comment type="caution">
    <text evidence="10">The sequence shown here is derived from an EMBL/GenBank/DDBJ whole genome shotgun (WGS) entry which is preliminary data.</text>
</comment>
<keyword evidence="3" id="KW-0808">Transferase</keyword>
<dbReference type="InterPro" id="IPR016570">
    <property type="entry name" value="UCP010361"/>
</dbReference>
<evidence type="ECO:0000256" key="3">
    <source>
        <dbReference type="ARBA" id="ARBA00022679"/>
    </source>
</evidence>
<dbReference type="PIRSF" id="PIRSF010361">
    <property type="entry name" value="UCP010361"/>
    <property type="match status" value="1"/>
</dbReference>
<accession>A0A7Y6F2W2</accession>
<feature type="region of interest" description="Disordered" evidence="8">
    <location>
        <begin position="410"/>
        <end position="431"/>
    </location>
</feature>
<keyword evidence="11" id="KW-1185">Reference proteome</keyword>
<feature type="transmembrane region" description="Helical" evidence="9">
    <location>
        <begin position="173"/>
        <end position="197"/>
    </location>
</feature>
<feature type="transmembrane region" description="Helical" evidence="9">
    <location>
        <begin position="204"/>
        <end position="223"/>
    </location>
</feature>
<evidence type="ECO:0000256" key="9">
    <source>
        <dbReference type="SAM" id="Phobius"/>
    </source>
</evidence>
<evidence type="ECO:0000313" key="11">
    <source>
        <dbReference type="Proteomes" id="UP000540128"/>
    </source>
</evidence>
<reference evidence="10 11" key="1">
    <citation type="submission" date="2020-03" db="EMBL/GenBank/DDBJ databases">
        <title>Complete genome sequence of sixteen Streptomyces strains facilitates identification of candidate genes involved in plant growth-promotion in grain legumes and cereals.</title>
        <authorList>
            <person name="Gopalakrishnan S."/>
            <person name="Thakur V."/>
            <person name="Saxena R."/>
            <person name="Vadlamudi S."/>
            <person name="Purohit S."/>
            <person name="Kumar V."/>
            <person name="Rathore A."/>
            <person name="Chitikineni A."/>
            <person name="Varshney R.K."/>
        </authorList>
    </citation>
    <scope>NUCLEOTIDE SEQUENCE [LARGE SCALE GENOMIC DNA]</scope>
    <source>
        <strain evidence="10 11">KAI-180</strain>
    </source>
</reference>
<dbReference type="AlphaFoldDB" id="A0A7Y6F2W2"/>
<evidence type="ECO:0000256" key="2">
    <source>
        <dbReference type="ARBA" id="ARBA00022475"/>
    </source>
</evidence>
<evidence type="ECO:0000256" key="4">
    <source>
        <dbReference type="ARBA" id="ARBA00022692"/>
    </source>
</evidence>
<feature type="transmembrane region" description="Helical" evidence="9">
    <location>
        <begin position="102"/>
        <end position="122"/>
    </location>
</feature>
<dbReference type="EMBL" id="JAANNT010000014">
    <property type="protein sequence ID" value="NUV30104.1"/>
    <property type="molecule type" value="Genomic_DNA"/>
</dbReference>
<feature type="transmembrane region" description="Helical" evidence="9">
    <location>
        <begin position="25"/>
        <end position="48"/>
    </location>
</feature>
<evidence type="ECO:0000313" key="10">
    <source>
        <dbReference type="EMBL" id="NUV30104.1"/>
    </source>
</evidence>
<evidence type="ECO:0000256" key="8">
    <source>
        <dbReference type="SAM" id="MobiDB-lite"/>
    </source>
</evidence>
<keyword evidence="6 9" id="KW-0472">Membrane</keyword>
<keyword evidence="4 9" id="KW-0812">Transmembrane</keyword>
<organism evidence="10 11">
    <name type="scientific">Streptomyces odorifer</name>
    <dbReference type="NCBI Taxonomy" id="53450"/>
    <lineage>
        <taxon>Bacteria</taxon>
        <taxon>Bacillati</taxon>
        <taxon>Actinomycetota</taxon>
        <taxon>Actinomycetes</taxon>
        <taxon>Kitasatosporales</taxon>
        <taxon>Streptomycetaceae</taxon>
        <taxon>Streptomyces</taxon>
        <taxon>Streptomyces albidoflavus group</taxon>
    </lineage>
</organism>
<keyword evidence="2" id="KW-1003">Cell membrane</keyword>
<evidence type="ECO:0000256" key="7">
    <source>
        <dbReference type="ARBA" id="ARBA00024033"/>
    </source>
</evidence>
<protein>
    <submittedName>
        <fullName evidence="10">DUF2029 domain-containing protein</fullName>
    </submittedName>
</protein>
<proteinExistence type="inferred from homology"/>
<name>A0A7Y6F2W2_9ACTN</name>
<dbReference type="RefSeq" id="WP_175457176.1">
    <property type="nucleotide sequence ID" value="NZ_JAANNT010000014.1"/>
</dbReference>
<feature type="transmembrane region" description="Helical" evidence="9">
    <location>
        <begin position="134"/>
        <end position="153"/>
    </location>
</feature>
<dbReference type="GO" id="GO:0016758">
    <property type="term" value="F:hexosyltransferase activity"/>
    <property type="evidence" value="ECO:0007669"/>
    <property type="project" value="InterPro"/>
</dbReference>
<dbReference type="Pfam" id="PF09594">
    <property type="entry name" value="GT87"/>
    <property type="match status" value="1"/>
</dbReference>
<sequence length="431" mass="44838">MTATTDATATRGAAGGDRPPPTAQILAPVAAWVATRMALLLCVLQVWVVPGPDVTVDVSVIYRNWYGVLSTGAFPADDVTWQYPPAAALAILSPALLPFLEYAQAFFVLVLLADAAVLTLLLRASHGPDRSRRGVWVWVAGVVLLGPTAYARYDLMVAAVAVAALLAGVGRPRLMGALVAFGALLKVWPALLLIGVARGAVRRVWVAAAVTGAVVLAAFAVAMPNALGFLTAQRDRGTEVESLGALVFHVARYFGWEGEVRLHYGSLEFLGPGVAGVSVAAQLLSVAALGWLVYWRLRARVSTAGTTADAAFTAVLLFTTTSRVISPQYLLWLVALAAVCLLFAGSWMTRPAVLVVAASAVTVLEFPVFFGDVVGSTPLGVGLMLLRNGLLVAACLLAGRALWRRTVPGAAGAAPDGLSPAAPGGTSARQP</sequence>